<comment type="catalytic activity">
    <reaction evidence="1 18 19">
        <text>(6R)-NADHX = (6S)-NADHX</text>
        <dbReference type="Rhea" id="RHEA:32215"/>
        <dbReference type="ChEBI" id="CHEBI:64074"/>
        <dbReference type="ChEBI" id="CHEBI:64075"/>
        <dbReference type="EC" id="5.1.99.6"/>
    </reaction>
</comment>
<comment type="cofactor">
    <cofactor evidence="17">
        <name>Mg(2+)</name>
        <dbReference type="ChEBI" id="CHEBI:18420"/>
    </cofactor>
</comment>
<dbReference type="InterPro" id="IPR017953">
    <property type="entry name" value="Carbohydrate_kinase_pred_CS"/>
</dbReference>
<evidence type="ECO:0000256" key="7">
    <source>
        <dbReference type="ARBA" id="ARBA00022840"/>
    </source>
</evidence>
<feature type="binding site" evidence="17">
    <location>
        <position position="407"/>
    </location>
    <ligand>
        <name>(6S)-NADPHX</name>
        <dbReference type="ChEBI" id="CHEBI:64076"/>
    </ligand>
</feature>
<dbReference type="AlphaFoldDB" id="A0A9X3CLT1"/>
<feature type="binding site" evidence="18">
    <location>
        <position position="151"/>
    </location>
    <ligand>
        <name>(6S)-NADPHX</name>
        <dbReference type="ChEBI" id="CHEBI:64076"/>
    </ligand>
</feature>
<dbReference type="NCBIfam" id="TIGR00197">
    <property type="entry name" value="yjeF_nterm"/>
    <property type="match status" value="1"/>
</dbReference>
<dbReference type="EC" id="4.2.1.136" evidence="19"/>
<dbReference type="HAMAP" id="MF_01965">
    <property type="entry name" value="NADHX_dehydratase"/>
    <property type="match status" value="1"/>
</dbReference>
<name>A0A9X3CLT1_9VIBR</name>
<evidence type="ECO:0000256" key="17">
    <source>
        <dbReference type="HAMAP-Rule" id="MF_01965"/>
    </source>
</evidence>
<keyword evidence="13" id="KW-0511">Multifunctional enzyme</keyword>
<evidence type="ECO:0000256" key="5">
    <source>
        <dbReference type="ARBA" id="ARBA00022723"/>
    </source>
</evidence>
<comment type="subunit">
    <text evidence="17">Homotetramer.</text>
</comment>
<dbReference type="PROSITE" id="PS51383">
    <property type="entry name" value="YJEF_C_3"/>
    <property type="match status" value="1"/>
</dbReference>
<evidence type="ECO:0000256" key="10">
    <source>
        <dbReference type="ARBA" id="ARBA00023027"/>
    </source>
</evidence>
<comment type="similarity">
    <text evidence="17">Belongs to the NnrD/CARKD family.</text>
</comment>
<feature type="binding site" evidence="18">
    <location>
        <begin position="140"/>
        <end position="146"/>
    </location>
    <ligand>
        <name>(6S)-NADPHX</name>
        <dbReference type="ChEBI" id="CHEBI:64076"/>
    </ligand>
</feature>
<evidence type="ECO:0000256" key="9">
    <source>
        <dbReference type="ARBA" id="ARBA00022958"/>
    </source>
</evidence>
<evidence type="ECO:0000313" key="23">
    <source>
        <dbReference type="Proteomes" id="UP001155587"/>
    </source>
</evidence>
<dbReference type="InterPro" id="IPR036652">
    <property type="entry name" value="YjeF_N_dom_sf"/>
</dbReference>
<dbReference type="FunFam" id="3.40.50.10260:FF:000003">
    <property type="entry name" value="Multifunctional fusion protein"/>
    <property type="match status" value="1"/>
</dbReference>
<comment type="catalytic activity">
    <reaction evidence="2 18 19">
        <text>(6R)-NADPHX = (6S)-NADPHX</text>
        <dbReference type="Rhea" id="RHEA:32227"/>
        <dbReference type="ChEBI" id="CHEBI:64076"/>
        <dbReference type="ChEBI" id="CHEBI:64077"/>
        <dbReference type="EC" id="5.1.99.6"/>
    </reaction>
</comment>
<dbReference type="SUPFAM" id="SSF64153">
    <property type="entry name" value="YjeF N-terminal domain-like"/>
    <property type="match status" value="1"/>
</dbReference>
<dbReference type="InterPro" id="IPR004443">
    <property type="entry name" value="YjeF_N_dom"/>
</dbReference>
<dbReference type="CDD" id="cd01171">
    <property type="entry name" value="YXKO-related"/>
    <property type="match status" value="1"/>
</dbReference>
<keyword evidence="9 18" id="KW-0630">Potassium</keyword>
<protein>
    <recommendedName>
        <fullName evidence="19">Bifunctional NAD(P)H-hydrate repair enzyme</fullName>
    </recommendedName>
    <alternativeName>
        <fullName evidence="19">Nicotinamide nucleotide repair protein</fullName>
    </alternativeName>
    <domain>
        <recommendedName>
            <fullName evidence="19">ADP-dependent (S)-NAD(P)H-hydrate dehydratase</fullName>
            <ecNumber evidence="19">4.2.1.136</ecNumber>
        </recommendedName>
        <alternativeName>
            <fullName evidence="19">ADP-dependent NAD(P)HX dehydratase</fullName>
        </alternativeName>
    </domain>
    <domain>
        <recommendedName>
            <fullName evidence="19">NAD(P)H-hydrate epimerase</fullName>
            <ecNumber evidence="19">5.1.99.6</ecNumber>
        </recommendedName>
    </domain>
</protein>
<dbReference type="Proteomes" id="UP001155587">
    <property type="component" value="Unassembled WGS sequence"/>
</dbReference>
<feature type="binding site" evidence="18">
    <location>
        <position position="136"/>
    </location>
    <ligand>
        <name>K(+)</name>
        <dbReference type="ChEBI" id="CHEBI:29103"/>
    </ligand>
</feature>
<dbReference type="InterPro" id="IPR029056">
    <property type="entry name" value="Ribokinase-like"/>
</dbReference>
<feature type="binding site" evidence="17">
    <location>
        <position position="270"/>
    </location>
    <ligand>
        <name>(6S)-NADPHX</name>
        <dbReference type="ChEBI" id="CHEBI:64076"/>
    </ligand>
</feature>
<feature type="domain" description="YjeF C-terminal" evidence="20">
    <location>
        <begin position="235"/>
        <end position="532"/>
    </location>
</feature>
<dbReference type="InterPro" id="IPR030677">
    <property type="entry name" value="Nnr"/>
</dbReference>
<comment type="cofactor">
    <cofactor evidence="18 19">
        <name>K(+)</name>
        <dbReference type="ChEBI" id="CHEBI:29103"/>
    </cofactor>
    <text evidence="18 19">Binds 1 potassium ion per subunit.</text>
</comment>
<evidence type="ECO:0000256" key="13">
    <source>
        <dbReference type="ARBA" id="ARBA00023268"/>
    </source>
</evidence>
<dbReference type="PANTHER" id="PTHR12592">
    <property type="entry name" value="ATP-DEPENDENT (S)-NAD(P)H-HYDRATE DEHYDRATASE FAMILY MEMBER"/>
    <property type="match status" value="1"/>
</dbReference>
<evidence type="ECO:0000256" key="4">
    <source>
        <dbReference type="ARBA" id="ARBA00009524"/>
    </source>
</evidence>
<feature type="binding site" evidence="18">
    <location>
        <position position="73"/>
    </location>
    <ligand>
        <name>K(+)</name>
        <dbReference type="ChEBI" id="CHEBI:29103"/>
    </ligand>
</feature>
<evidence type="ECO:0000259" key="20">
    <source>
        <dbReference type="PROSITE" id="PS51383"/>
    </source>
</evidence>
<dbReference type="PROSITE" id="PS51385">
    <property type="entry name" value="YJEF_N"/>
    <property type="match status" value="1"/>
</dbReference>
<dbReference type="Pfam" id="PF01256">
    <property type="entry name" value="Carb_kinase"/>
    <property type="match status" value="1"/>
</dbReference>
<evidence type="ECO:0000256" key="19">
    <source>
        <dbReference type="PIRNR" id="PIRNR017184"/>
    </source>
</evidence>
<evidence type="ECO:0000256" key="15">
    <source>
        <dbReference type="ARBA" id="ARBA00048238"/>
    </source>
</evidence>
<dbReference type="Pfam" id="PF03853">
    <property type="entry name" value="YjeF_N"/>
    <property type="match status" value="1"/>
</dbReference>
<evidence type="ECO:0000256" key="14">
    <source>
        <dbReference type="ARBA" id="ARBA00025153"/>
    </source>
</evidence>
<keyword evidence="6 17" id="KW-0547">Nucleotide-binding</keyword>
<feature type="binding site" evidence="17">
    <location>
        <position position="472"/>
    </location>
    <ligand>
        <name>AMP</name>
        <dbReference type="ChEBI" id="CHEBI:456215"/>
    </ligand>
</feature>
<dbReference type="PROSITE" id="PS01050">
    <property type="entry name" value="YJEF_C_2"/>
    <property type="match status" value="1"/>
</dbReference>
<comment type="function">
    <text evidence="17">Catalyzes the dehydration of the S-form of NAD(P)HX at the expense of ADP, which is converted to AMP. Together with NAD(P)HX epimerase, which catalyzes the epimerization of the S- and R-forms, the enzyme allows the repair of both epimers of NAD(P)HX, a damaged form of NAD(P)H that is a result of enzymatic or heat-dependent hydration.</text>
</comment>
<comment type="catalytic activity">
    <reaction evidence="16 17 19">
        <text>(6S)-NADPHX + ADP = AMP + phosphate + NADPH + H(+)</text>
        <dbReference type="Rhea" id="RHEA:32235"/>
        <dbReference type="ChEBI" id="CHEBI:15378"/>
        <dbReference type="ChEBI" id="CHEBI:43474"/>
        <dbReference type="ChEBI" id="CHEBI:57783"/>
        <dbReference type="ChEBI" id="CHEBI:64076"/>
        <dbReference type="ChEBI" id="CHEBI:456215"/>
        <dbReference type="ChEBI" id="CHEBI:456216"/>
        <dbReference type="EC" id="4.2.1.136"/>
    </reaction>
</comment>
<feature type="binding site" evidence="18">
    <location>
        <begin position="72"/>
        <end position="76"/>
    </location>
    <ligand>
        <name>(6S)-NADPHX</name>
        <dbReference type="ChEBI" id="CHEBI:64076"/>
    </ligand>
</feature>
<evidence type="ECO:0000256" key="8">
    <source>
        <dbReference type="ARBA" id="ARBA00022857"/>
    </source>
</evidence>
<comment type="function">
    <text evidence="14 19">Bifunctional enzyme that catalyzes the epimerization of the S- and R-forms of NAD(P)HX and the dehydration of the S-form of NAD(P)HX at the expense of ADP, which is converted to AMP. This allows the repair of both epimers of NAD(P)HX, a damaged form of NAD(P)H that is a result of enzymatic or heat-dependent hydration.</text>
</comment>
<evidence type="ECO:0000256" key="6">
    <source>
        <dbReference type="ARBA" id="ARBA00022741"/>
    </source>
</evidence>
<dbReference type="EC" id="5.1.99.6" evidence="19"/>
<comment type="similarity">
    <text evidence="4 19">In the C-terminal section; belongs to the NnrD/CARKD family.</text>
</comment>
<accession>A0A9X3CLT1</accession>
<dbReference type="SUPFAM" id="SSF53613">
    <property type="entry name" value="Ribokinase-like"/>
    <property type="match status" value="1"/>
</dbReference>
<evidence type="ECO:0000256" key="3">
    <source>
        <dbReference type="ARBA" id="ARBA00006001"/>
    </source>
</evidence>
<keyword evidence="7 17" id="KW-0067">ATP-binding</keyword>
<feature type="binding site" evidence="17">
    <location>
        <position position="473"/>
    </location>
    <ligand>
        <name>(6S)-NADPHX</name>
        <dbReference type="ChEBI" id="CHEBI:64076"/>
    </ligand>
</feature>
<feature type="binding site" evidence="18">
    <location>
        <position position="169"/>
    </location>
    <ligand>
        <name>(6S)-NADPHX</name>
        <dbReference type="ChEBI" id="CHEBI:64076"/>
    </ligand>
</feature>
<evidence type="ECO:0000313" key="22">
    <source>
        <dbReference type="EMBL" id="MCW8345616.1"/>
    </source>
</evidence>
<comment type="similarity">
    <text evidence="3 19">In the N-terminal section; belongs to the NnrE/AIBP family.</text>
</comment>
<dbReference type="HAMAP" id="MF_01966">
    <property type="entry name" value="NADHX_epimerase"/>
    <property type="match status" value="1"/>
</dbReference>
<feature type="domain" description="YjeF N-terminal" evidence="21">
    <location>
        <begin position="24"/>
        <end position="226"/>
    </location>
</feature>
<dbReference type="RefSeq" id="WP_265674025.1">
    <property type="nucleotide sequence ID" value="NZ_JAKRRY010000005.1"/>
</dbReference>
<comment type="caution">
    <text evidence="22">The sequence shown here is derived from an EMBL/GenBank/DDBJ whole genome shotgun (WGS) entry which is preliminary data.</text>
</comment>
<keyword evidence="23" id="KW-1185">Reference proteome</keyword>
<dbReference type="NCBIfam" id="TIGR00196">
    <property type="entry name" value="yjeF_cterm"/>
    <property type="match status" value="1"/>
</dbReference>
<dbReference type="InterPro" id="IPR000631">
    <property type="entry name" value="CARKD"/>
</dbReference>
<keyword evidence="11 18" id="KW-0413">Isomerase</keyword>
<evidence type="ECO:0000256" key="11">
    <source>
        <dbReference type="ARBA" id="ARBA00023235"/>
    </source>
</evidence>
<dbReference type="GO" id="GO:0052855">
    <property type="term" value="F:ADP-dependent NAD(P)H-hydrate dehydratase activity"/>
    <property type="evidence" value="ECO:0007669"/>
    <property type="project" value="UniProtKB-UniRule"/>
</dbReference>
<evidence type="ECO:0000256" key="12">
    <source>
        <dbReference type="ARBA" id="ARBA00023239"/>
    </source>
</evidence>
<dbReference type="EMBL" id="JAKRRY010000005">
    <property type="protein sequence ID" value="MCW8345616.1"/>
    <property type="molecule type" value="Genomic_DNA"/>
</dbReference>
<dbReference type="GO" id="GO:0052856">
    <property type="term" value="F:NAD(P)HX epimerase activity"/>
    <property type="evidence" value="ECO:0007669"/>
    <property type="project" value="UniProtKB-UniRule"/>
</dbReference>
<reference evidence="22" key="1">
    <citation type="submission" date="2022-02" db="EMBL/GenBank/DDBJ databases">
        <title>Vibrio sp. nov, a new bacterium isolated from seawater.</title>
        <authorList>
            <person name="Yuan Y."/>
        </authorList>
    </citation>
    <scope>NUCLEOTIDE SEQUENCE</scope>
    <source>
        <strain evidence="22">ZSDZ65</strain>
    </source>
</reference>
<dbReference type="GO" id="GO:0046496">
    <property type="term" value="P:nicotinamide nucleotide metabolic process"/>
    <property type="evidence" value="ECO:0007669"/>
    <property type="project" value="UniProtKB-UniRule"/>
</dbReference>
<keyword evidence="8 17" id="KW-0521">NADP</keyword>
<proteinExistence type="inferred from homology"/>
<evidence type="ECO:0000256" key="18">
    <source>
        <dbReference type="HAMAP-Rule" id="MF_01966"/>
    </source>
</evidence>
<keyword evidence="12 17" id="KW-0456">Lyase</keyword>
<comment type="similarity">
    <text evidence="18">Belongs to the NnrE/AIBP family.</text>
</comment>
<keyword evidence="5 18" id="KW-0479">Metal-binding</keyword>
<dbReference type="GO" id="GO:0110051">
    <property type="term" value="P:metabolite repair"/>
    <property type="evidence" value="ECO:0007669"/>
    <property type="project" value="TreeGrafter"/>
</dbReference>
<feature type="binding site" evidence="17">
    <location>
        <begin position="444"/>
        <end position="448"/>
    </location>
    <ligand>
        <name>AMP</name>
        <dbReference type="ChEBI" id="CHEBI:456215"/>
    </ligand>
</feature>
<feature type="binding site" evidence="17">
    <location>
        <position position="351"/>
    </location>
    <ligand>
        <name>(6S)-NADPHX</name>
        <dbReference type="ChEBI" id="CHEBI:64076"/>
    </ligand>
</feature>
<evidence type="ECO:0000256" key="2">
    <source>
        <dbReference type="ARBA" id="ARBA00000909"/>
    </source>
</evidence>
<dbReference type="Gene3D" id="3.40.50.10260">
    <property type="entry name" value="YjeF N-terminal domain"/>
    <property type="match status" value="1"/>
</dbReference>
<comment type="function">
    <text evidence="18">Catalyzes the epimerization of the S- and R-forms of NAD(P)HX, a damaged form of NAD(P)H that is a result of enzymatic or heat-dependent hydration. This is a prerequisite for the S-specific NAD(P)H-hydrate dehydratase to allow the repair of both epimers of NAD(P)HX.</text>
</comment>
<gene>
    <name evidence="17" type="primary">nnrD</name>
    <name evidence="18" type="synonym">nnrE</name>
    <name evidence="22" type="ORF">MD535_06285</name>
</gene>
<dbReference type="GO" id="GO:0005524">
    <property type="term" value="F:ATP binding"/>
    <property type="evidence" value="ECO:0007669"/>
    <property type="project" value="UniProtKB-UniRule"/>
</dbReference>
<dbReference type="Gene3D" id="3.40.1190.20">
    <property type="match status" value="1"/>
</dbReference>
<dbReference type="PIRSF" id="PIRSF017184">
    <property type="entry name" value="Nnr"/>
    <property type="match status" value="1"/>
</dbReference>
<dbReference type="PANTHER" id="PTHR12592:SF0">
    <property type="entry name" value="ATP-DEPENDENT (S)-NAD(P)H-HYDRATE DEHYDRATASE"/>
    <property type="match status" value="1"/>
</dbReference>
<keyword evidence="10 17" id="KW-0520">NAD</keyword>
<dbReference type="GO" id="GO:0046872">
    <property type="term" value="F:metal ion binding"/>
    <property type="evidence" value="ECO:0007669"/>
    <property type="project" value="UniProtKB-UniRule"/>
</dbReference>
<evidence type="ECO:0000259" key="21">
    <source>
        <dbReference type="PROSITE" id="PS51385"/>
    </source>
</evidence>
<evidence type="ECO:0000256" key="16">
    <source>
        <dbReference type="ARBA" id="ARBA00049209"/>
    </source>
</evidence>
<comment type="catalytic activity">
    <reaction evidence="15 17 19">
        <text>(6S)-NADHX + ADP = AMP + phosphate + NADH + H(+)</text>
        <dbReference type="Rhea" id="RHEA:32223"/>
        <dbReference type="ChEBI" id="CHEBI:15378"/>
        <dbReference type="ChEBI" id="CHEBI:43474"/>
        <dbReference type="ChEBI" id="CHEBI:57945"/>
        <dbReference type="ChEBI" id="CHEBI:64074"/>
        <dbReference type="ChEBI" id="CHEBI:456215"/>
        <dbReference type="ChEBI" id="CHEBI:456216"/>
        <dbReference type="EC" id="4.2.1.136"/>
    </reaction>
</comment>
<feature type="binding site" evidence="18">
    <location>
        <position position="172"/>
    </location>
    <ligand>
        <name>K(+)</name>
        <dbReference type="ChEBI" id="CHEBI:29103"/>
    </ligand>
</feature>
<evidence type="ECO:0000256" key="1">
    <source>
        <dbReference type="ARBA" id="ARBA00000013"/>
    </source>
</evidence>
<sequence>MPKSTAKPKYIRALPNKVYSAESVKFGEKQAASHAGIELYTLMQRAGGAAFELLKDRYPRLTHILVCCGKGNNGGDGYIVAANALQENISVTLWHVGDPNSLTGDAQRAKLMFLQLGGDIHAPGNQIPDDVDVIIDALLGTGLTGPPRPYYSHLIDRINQSSAPVIAIDIPSGVNANTGYVDHNAIEATHTITFIGIKSGLVTGSARQYVGELFFSGLQVNHYFDNVTQAAGQLTSRQWLSYLRSRRKDAHKGSNGKVVVIGGDNGMSGAAFLASASALRTGAGLVATVSHADSVNAIRSLLPEAMVIEATVIEAMATEATLIESIATKATLSDAVTERLSWASVACIGVGLGRNDWSKTLFEQAESFFSDRHIPRVLDADALYWLSSQNHHGKFDGVGSSRILTPHPGEAATLLGVSTDTIEKDRYKASRQLVERYGGVVVLKGAGTLITNGEITVICHAGNPGMATGGMGDVLSGTIAGLLAQGYATFDAAVLGTLIHSLAGDDSANECGSIGMMASDLLPYLRKTVNTAHSLTS</sequence>
<organism evidence="22 23">
    <name type="scientific">Vibrio qingdaonensis</name>
    <dbReference type="NCBI Taxonomy" id="2829491"/>
    <lineage>
        <taxon>Bacteria</taxon>
        <taxon>Pseudomonadati</taxon>
        <taxon>Pseudomonadota</taxon>
        <taxon>Gammaproteobacteria</taxon>
        <taxon>Vibrionales</taxon>
        <taxon>Vibrionaceae</taxon>
        <taxon>Vibrio</taxon>
    </lineage>
</organism>